<dbReference type="GO" id="GO:0006450">
    <property type="term" value="P:regulation of translational fidelity"/>
    <property type="evidence" value="ECO:0007669"/>
    <property type="project" value="TreeGrafter"/>
</dbReference>
<dbReference type="Pfam" id="PF01300">
    <property type="entry name" value="Sua5_yciO_yrdC"/>
    <property type="match status" value="1"/>
</dbReference>
<dbReference type="OrthoDB" id="9814580at2"/>
<keyword evidence="17" id="KW-1185">Reference proteome</keyword>
<dbReference type="InterPro" id="IPR006070">
    <property type="entry name" value="Sua5-like_dom"/>
</dbReference>
<dbReference type="PIRSF" id="PIRSF004930">
    <property type="entry name" value="Tln_factor_SUA5"/>
    <property type="match status" value="1"/>
</dbReference>
<dbReference type="FunFam" id="3.90.870.10:FF:000008">
    <property type="entry name" value="Threonylcarbamoyl-AMP synthase"/>
    <property type="match status" value="1"/>
</dbReference>
<accession>A0A1C0A688</accession>
<feature type="binding site" evidence="14">
    <location>
        <position position="181"/>
    </location>
    <ligand>
        <name>L-threonine</name>
        <dbReference type="ChEBI" id="CHEBI:57926"/>
    </ligand>
</feature>
<keyword evidence="9 13" id="KW-0547">Nucleotide-binding</keyword>
<comment type="similarity">
    <text evidence="2 13">Belongs to the SUA5 family.</text>
</comment>
<dbReference type="GO" id="GO:0005524">
    <property type="term" value="F:ATP binding"/>
    <property type="evidence" value="ECO:0007669"/>
    <property type="project" value="UniProtKB-UniRule"/>
</dbReference>
<dbReference type="Pfam" id="PF03481">
    <property type="entry name" value="Sua5_C"/>
    <property type="match status" value="1"/>
</dbReference>
<sequence length="347" mass="37640">MRSIKGTKLFSAKEIKEATELLREGKLVAFPTETVYGLGANALDEGAVKAIFTAKGRPSDNPLIIHIGEEEDIEDLISGRVPQLAEKLINKFWPGPLTLILPKAKKVPDITTGGLNTVAVRMPNHPIALKLIKETGLPLAAPSANLSGKPSPTLVEHVIEDLAGRIAGIVDGGQTGLGVESTVIDLSREVPTLLRPGGVTYEELLEELGEIEIDPVVKSKFADESKAAISPGMKYRHYAPQAEVVLIEGKEDKIKDKIKELITANVDKKIGVMVSKELEDSYLGSNVKIMGSKDNLIEISQSIFKLLREFDEEGVEKILIEGLQLEGLGLAIMNRLRKSAAYQIVEV</sequence>
<feature type="binding site" evidence="14">
    <location>
        <position position="66"/>
    </location>
    <ligand>
        <name>L-threonine</name>
        <dbReference type="ChEBI" id="CHEBI:57926"/>
    </ligand>
</feature>
<organism evidence="16 17">
    <name type="scientific">Orenia metallireducens</name>
    <dbReference type="NCBI Taxonomy" id="1413210"/>
    <lineage>
        <taxon>Bacteria</taxon>
        <taxon>Bacillati</taxon>
        <taxon>Bacillota</taxon>
        <taxon>Clostridia</taxon>
        <taxon>Halanaerobiales</taxon>
        <taxon>Halobacteroidaceae</taxon>
        <taxon>Orenia</taxon>
    </lineage>
</organism>
<feature type="binding site" evidence="14">
    <location>
        <position position="57"/>
    </location>
    <ligand>
        <name>ATP</name>
        <dbReference type="ChEBI" id="CHEBI:30616"/>
    </ligand>
</feature>
<dbReference type="EC" id="2.7.7.87" evidence="3 13"/>
<reference evidence="16 17" key="2">
    <citation type="submission" date="2016-08" db="EMBL/GenBank/DDBJ databases">
        <title>Orenia metallireducens sp. nov. strain Z6, a Novel Metal-reducing Firmicute from the Deep Subsurface.</title>
        <authorList>
            <person name="Maxim B.I."/>
            <person name="Kenneth K."/>
            <person name="Flynn T.M."/>
            <person name="Oloughlin E.J."/>
            <person name="Locke R.A."/>
            <person name="Weber J.R."/>
            <person name="Egan S.M."/>
            <person name="Mackie R.I."/>
            <person name="Cann I.K."/>
        </authorList>
    </citation>
    <scope>NUCLEOTIDE SEQUENCE [LARGE SCALE GENOMIC DNA]</scope>
    <source>
        <strain evidence="16 17">Z6</strain>
    </source>
</reference>
<dbReference type="InterPro" id="IPR038385">
    <property type="entry name" value="Sua5/YwlC_C"/>
</dbReference>
<dbReference type="AlphaFoldDB" id="A0A1C0A688"/>
<dbReference type="InterPro" id="IPR017945">
    <property type="entry name" value="DHBP_synth_RibB-like_a/b_dom"/>
</dbReference>
<dbReference type="InterPro" id="IPR005145">
    <property type="entry name" value="Sua5_C"/>
</dbReference>
<feature type="binding site" evidence="14">
    <location>
        <position position="143"/>
    </location>
    <ligand>
        <name>ATP</name>
        <dbReference type="ChEBI" id="CHEBI:30616"/>
    </ligand>
</feature>
<evidence type="ECO:0000313" key="17">
    <source>
        <dbReference type="Proteomes" id="UP000093514"/>
    </source>
</evidence>
<dbReference type="Gene3D" id="3.90.870.10">
    <property type="entry name" value="DHBP synthase"/>
    <property type="match status" value="1"/>
</dbReference>
<keyword evidence="7 13" id="KW-0819">tRNA processing</keyword>
<evidence type="ECO:0000256" key="9">
    <source>
        <dbReference type="ARBA" id="ARBA00022741"/>
    </source>
</evidence>
<dbReference type="PANTHER" id="PTHR17490">
    <property type="entry name" value="SUA5"/>
    <property type="match status" value="1"/>
</dbReference>
<feature type="binding site" evidence="14">
    <location>
        <position position="121"/>
    </location>
    <ligand>
        <name>L-threonine</name>
        <dbReference type="ChEBI" id="CHEBI:57926"/>
    </ligand>
</feature>
<feature type="binding site" evidence="14">
    <location>
        <position position="141"/>
    </location>
    <ligand>
        <name>L-threonine</name>
        <dbReference type="ChEBI" id="CHEBI:57926"/>
    </ligand>
</feature>
<keyword evidence="5 13" id="KW-0963">Cytoplasm</keyword>
<comment type="function">
    <text evidence="13">Required for the formation of a threonylcarbamoyl group on adenosine at position 37 (t(6)A37) in tRNAs that read codons beginning with adenine.</text>
</comment>
<evidence type="ECO:0000256" key="3">
    <source>
        <dbReference type="ARBA" id="ARBA00012584"/>
    </source>
</evidence>
<feature type="domain" description="YrdC-like" evidence="15">
    <location>
        <begin position="12"/>
        <end position="199"/>
    </location>
</feature>
<evidence type="ECO:0000256" key="1">
    <source>
        <dbReference type="ARBA" id="ARBA00004496"/>
    </source>
</evidence>
<keyword evidence="6 13" id="KW-0808">Transferase</keyword>
<dbReference type="GO" id="GO:0005737">
    <property type="term" value="C:cytoplasm"/>
    <property type="evidence" value="ECO:0007669"/>
    <property type="project" value="UniProtKB-SubCell"/>
</dbReference>
<evidence type="ECO:0000256" key="6">
    <source>
        <dbReference type="ARBA" id="ARBA00022679"/>
    </source>
</evidence>
<feature type="binding site" evidence="14">
    <location>
        <position position="61"/>
    </location>
    <ligand>
        <name>ATP</name>
        <dbReference type="ChEBI" id="CHEBI:30616"/>
    </ligand>
</feature>
<reference evidence="17" key="1">
    <citation type="submission" date="2016-07" db="EMBL/GenBank/DDBJ databases">
        <authorList>
            <person name="Florea S."/>
            <person name="Webb J.S."/>
            <person name="Jaromczyk J."/>
            <person name="Schardl C.L."/>
        </authorList>
    </citation>
    <scope>NUCLEOTIDE SEQUENCE [LARGE SCALE GENOMIC DNA]</scope>
    <source>
        <strain evidence="17">Z6</strain>
    </source>
</reference>
<dbReference type="Proteomes" id="UP000093514">
    <property type="component" value="Unassembled WGS sequence"/>
</dbReference>
<protein>
    <recommendedName>
        <fullName evidence="4 13">Threonylcarbamoyl-AMP synthase</fullName>
        <shortName evidence="13">TC-AMP synthase</shortName>
        <ecNumber evidence="3 13">2.7.7.87</ecNumber>
    </recommendedName>
    <alternativeName>
        <fullName evidence="11 13">L-threonylcarbamoyladenylate synthase</fullName>
    </alternativeName>
</protein>
<dbReference type="GO" id="GO:0008033">
    <property type="term" value="P:tRNA processing"/>
    <property type="evidence" value="ECO:0007669"/>
    <property type="project" value="UniProtKB-KW"/>
</dbReference>
<evidence type="ECO:0000256" key="11">
    <source>
        <dbReference type="ARBA" id="ARBA00029774"/>
    </source>
</evidence>
<dbReference type="NCBIfam" id="TIGR00057">
    <property type="entry name" value="L-threonylcarbamoyladenylate synthase"/>
    <property type="match status" value="1"/>
</dbReference>
<evidence type="ECO:0000256" key="4">
    <source>
        <dbReference type="ARBA" id="ARBA00015492"/>
    </source>
</evidence>
<keyword evidence="10 13" id="KW-0067">ATP-binding</keyword>
<dbReference type="InterPro" id="IPR010923">
    <property type="entry name" value="T(6)A37_SUA5"/>
</dbReference>
<evidence type="ECO:0000259" key="15">
    <source>
        <dbReference type="PROSITE" id="PS51163"/>
    </source>
</evidence>
<proteinExistence type="inferred from homology"/>
<dbReference type="PANTHER" id="PTHR17490:SF16">
    <property type="entry name" value="THREONYLCARBAMOYL-AMP SYNTHASE"/>
    <property type="match status" value="1"/>
</dbReference>
<evidence type="ECO:0000256" key="8">
    <source>
        <dbReference type="ARBA" id="ARBA00022695"/>
    </source>
</evidence>
<dbReference type="Gene3D" id="3.40.50.11030">
    <property type="entry name" value="Threonylcarbamoyl-AMP synthase, C-terminal domain"/>
    <property type="match status" value="1"/>
</dbReference>
<evidence type="ECO:0000256" key="2">
    <source>
        <dbReference type="ARBA" id="ARBA00007663"/>
    </source>
</evidence>
<dbReference type="InterPro" id="IPR050156">
    <property type="entry name" value="TC-AMP_synthase_SUA5"/>
</dbReference>
<dbReference type="GO" id="GO:0003725">
    <property type="term" value="F:double-stranded RNA binding"/>
    <property type="evidence" value="ECO:0007669"/>
    <property type="project" value="UniProtKB-UniRule"/>
</dbReference>
<dbReference type="EMBL" id="LWDV01000010">
    <property type="protein sequence ID" value="OCL25661.1"/>
    <property type="molecule type" value="Genomic_DNA"/>
</dbReference>
<comment type="caution">
    <text evidence="16">The sequence shown here is derived from an EMBL/GenBank/DDBJ whole genome shotgun (WGS) entry which is preliminary data.</text>
</comment>
<keyword evidence="8 13" id="KW-0548">Nucleotidyltransferase</keyword>
<name>A0A1C0A688_9FIRM</name>
<evidence type="ECO:0000256" key="7">
    <source>
        <dbReference type="ARBA" id="ARBA00022694"/>
    </source>
</evidence>
<evidence type="ECO:0000256" key="14">
    <source>
        <dbReference type="PIRSR" id="PIRSR004930-1"/>
    </source>
</evidence>
<evidence type="ECO:0000256" key="5">
    <source>
        <dbReference type="ARBA" id="ARBA00022490"/>
    </source>
</evidence>
<evidence type="ECO:0000256" key="12">
    <source>
        <dbReference type="ARBA" id="ARBA00048366"/>
    </source>
</evidence>
<evidence type="ECO:0000256" key="13">
    <source>
        <dbReference type="PIRNR" id="PIRNR004930"/>
    </source>
</evidence>
<evidence type="ECO:0000256" key="10">
    <source>
        <dbReference type="ARBA" id="ARBA00022840"/>
    </source>
</evidence>
<comment type="catalytic activity">
    <reaction evidence="12 13">
        <text>L-threonine + hydrogencarbonate + ATP = L-threonylcarbamoyladenylate + diphosphate + H2O</text>
        <dbReference type="Rhea" id="RHEA:36407"/>
        <dbReference type="ChEBI" id="CHEBI:15377"/>
        <dbReference type="ChEBI" id="CHEBI:17544"/>
        <dbReference type="ChEBI" id="CHEBI:30616"/>
        <dbReference type="ChEBI" id="CHEBI:33019"/>
        <dbReference type="ChEBI" id="CHEBI:57926"/>
        <dbReference type="ChEBI" id="CHEBI:73682"/>
        <dbReference type="EC" id="2.7.7.87"/>
    </reaction>
</comment>
<dbReference type="GO" id="GO:0061710">
    <property type="term" value="F:L-threonylcarbamoyladenylate synthase"/>
    <property type="evidence" value="ECO:0007669"/>
    <property type="project" value="UniProtKB-EC"/>
</dbReference>
<dbReference type="PROSITE" id="PS51163">
    <property type="entry name" value="YRDC"/>
    <property type="match status" value="1"/>
</dbReference>
<gene>
    <name evidence="16" type="ORF">U472_15130</name>
</gene>
<feature type="binding site" evidence="14">
    <location>
        <position position="195"/>
    </location>
    <ligand>
        <name>ATP</name>
        <dbReference type="ChEBI" id="CHEBI:30616"/>
    </ligand>
</feature>
<evidence type="ECO:0000313" key="16">
    <source>
        <dbReference type="EMBL" id="OCL25661.1"/>
    </source>
</evidence>
<comment type="subcellular location">
    <subcellularLocation>
        <location evidence="1 13">Cytoplasm</location>
    </subcellularLocation>
</comment>
<feature type="binding site" evidence="14">
    <location>
        <position position="117"/>
    </location>
    <ligand>
        <name>ATP</name>
        <dbReference type="ChEBI" id="CHEBI:30616"/>
    </ligand>
</feature>
<dbReference type="RefSeq" id="WP_068719573.1">
    <property type="nucleotide sequence ID" value="NZ_LWDV01000010.1"/>
</dbReference>
<dbReference type="SUPFAM" id="SSF55821">
    <property type="entry name" value="YrdC/RibB"/>
    <property type="match status" value="1"/>
</dbReference>
<dbReference type="GO" id="GO:0000049">
    <property type="term" value="F:tRNA binding"/>
    <property type="evidence" value="ECO:0007669"/>
    <property type="project" value="TreeGrafter"/>
</dbReference>
<feature type="binding site" evidence="14">
    <location>
        <position position="238"/>
    </location>
    <ligand>
        <name>ATP</name>
        <dbReference type="ChEBI" id="CHEBI:30616"/>
    </ligand>
</feature>
<feature type="binding site" evidence="14">
    <location>
        <position position="151"/>
    </location>
    <ligand>
        <name>ATP</name>
        <dbReference type="ChEBI" id="CHEBI:30616"/>
    </ligand>
</feature>
<feature type="binding site" evidence="14">
    <location>
        <position position="34"/>
    </location>
    <ligand>
        <name>L-threonine</name>
        <dbReference type="ChEBI" id="CHEBI:57926"/>
    </ligand>
</feature>